<dbReference type="RefSeq" id="WP_092492314.1">
    <property type="nucleotide sequence ID" value="NZ_FNKD01000002.1"/>
</dbReference>
<feature type="region of interest" description="Disordered" evidence="2">
    <location>
        <begin position="91"/>
        <end position="113"/>
    </location>
</feature>
<name>A0A1H1ATP4_9BACI</name>
<dbReference type="Pfam" id="PF04012">
    <property type="entry name" value="PspA_IM30"/>
    <property type="match status" value="1"/>
</dbReference>
<accession>A0A1H1ATP4</accession>
<dbReference type="PANTHER" id="PTHR31088">
    <property type="entry name" value="MEMBRANE-ASSOCIATED PROTEIN VIPP1, CHLOROPLASTIC"/>
    <property type="match status" value="1"/>
</dbReference>
<feature type="region of interest" description="Disordered" evidence="2">
    <location>
        <begin position="133"/>
        <end position="223"/>
    </location>
</feature>
<feature type="compositionally biased region" description="Basic and acidic residues" evidence="2">
    <location>
        <begin position="91"/>
        <end position="100"/>
    </location>
</feature>
<feature type="compositionally biased region" description="Acidic residues" evidence="2">
    <location>
        <begin position="181"/>
        <end position="190"/>
    </location>
</feature>
<dbReference type="AlphaFoldDB" id="A0A1H1ATP4"/>
<dbReference type="STRING" id="553311.SAMN05216231_1452"/>
<evidence type="ECO:0000313" key="4">
    <source>
        <dbReference type="Proteomes" id="UP000199444"/>
    </source>
</evidence>
<protein>
    <submittedName>
        <fullName evidence="3">Phage shock protein A (PspA) family protein</fullName>
    </submittedName>
</protein>
<comment type="similarity">
    <text evidence="1">Belongs to the PspA/Vipp/IM30 family.</text>
</comment>
<keyword evidence="4" id="KW-1185">Reference proteome</keyword>
<organism evidence="3 4">
    <name type="scientific">Virgibacillus salinus</name>
    <dbReference type="NCBI Taxonomy" id="553311"/>
    <lineage>
        <taxon>Bacteria</taxon>
        <taxon>Bacillati</taxon>
        <taxon>Bacillota</taxon>
        <taxon>Bacilli</taxon>
        <taxon>Bacillales</taxon>
        <taxon>Bacillaceae</taxon>
        <taxon>Virgibacillus</taxon>
    </lineage>
</organism>
<gene>
    <name evidence="3" type="ORF">SAMN05216231_1452</name>
</gene>
<sequence length="223" mass="25900">MFKFFKRVTTVVGSEMNAMLDKAEDPVKMLEQFMRDMAEDIREVETSVSKQIANEKMLKRKADDAQAMVDKRQKQAEQAIESGNEDLARRALQDKSDHEGQATMLNESWERAKRDSDALRDKLDEMKKEYQEMKLKKDSLKARAESAKTRTKMNRTMSSIGNDESKQGFERMEEKVMQFEAEAETSEDLSQESRTLDDEFEELEDKSNVDDELAALKKKMNKE</sequence>
<feature type="compositionally biased region" description="Basic and acidic residues" evidence="2">
    <location>
        <begin position="133"/>
        <end position="148"/>
    </location>
</feature>
<dbReference type="PANTHER" id="PTHR31088:SF6">
    <property type="entry name" value="PHAGE SHOCK PROTEIN A"/>
    <property type="match status" value="1"/>
</dbReference>
<proteinExistence type="inferred from homology"/>
<feature type="compositionally biased region" description="Basic and acidic residues" evidence="2">
    <location>
        <begin position="163"/>
        <end position="177"/>
    </location>
</feature>
<evidence type="ECO:0000256" key="1">
    <source>
        <dbReference type="ARBA" id="ARBA00043985"/>
    </source>
</evidence>
<evidence type="ECO:0000256" key="2">
    <source>
        <dbReference type="SAM" id="MobiDB-lite"/>
    </source>
</evidence>
<dbReference type="InterPro" id="IPR007157">
    <property type="entry name" value="PspA_VIPP1"/>
</dbReference>
<dbReference type="EMBL" id="FNKD01000002">
    <property type="protein sequence ID" value="SDQ43083.1"/>
    <property type="molecule type" value="Genomic_DNA"/>
</dbReference>
<dbReference type="Proteomes" id="UP000199444">
    <property type="component" value="Unassembled WGS sequence"/>
</dbReference>
<reference evidence="3 4" key="1">
    <citation type="submission" date="2016-10" db="EMBL/GenBank/DDBJ databases">
        <authorList>
            <person name="de Groot N.N."/>
        </authorList>
    </citation>
    <scope>NUCLEOTIDE SEQUENCE [LARGE SCALE GENOMIC DNA]</scope>
    <source>
        <strain evidence="3 4">CGMCC 1.10449</strain>
    </source>
</reference>
<evidence type="ECO:0000313" key="3">
    <source>
        <dbReference type="EMBL" id="SDQ43083.1"/>
    </source>
</evidence>